<name>A0A8J6C514_DIALT</name>
<accession>A0A8J6C514</accession>
<feature type="region of interest" description="Disordered" evidence="5">
    <location>
        <begin position="125"/>
        <end position="144"/>
    </location>
</feature>
<dbReference type="OMA" id="DLKYVVM"/>
<dbReference type="PANTHER" id="PTHR12838:SF0">
    <property type="entry name" value="U3 SMALL NUCLEOLAR RNA-ASSOCIATED PROTEIN 11-RELATED"/>
    <property type="match status" value="1"/>
</dbReference>
<evidence type="ECO:0000256" key="3">
    <source>
        <dbReference type="ARBA" id="ARBA00022552"/>
    </source>
</evidence>
<evidence type="ECO:0000256" key="4">
    <source>
        <dbReference type="ARBA" id="ARBA00023242"/>
    </source>
</evidence>
<comment type="caution">
    <text evidence="6">The sequence shown here is derived from an EMBL/GenBank/DDBJ whole genome shotgun (WGS) entry which is preliminary data.</text>
</comment>
<evidence type="ECO:0000313" key="7">
    <source>
        <dbReference type="Proteomes" id="UP000751190"/>
    </source>
</evidence>
<dbReference type="EMBL" id="JAGTXO010000047">
    <property type="protein sequence ID" value="KAG8458796.1"/>
    <property type="molecule type" value="Genomic_DNA"/>
</dbReference>
<dbReference type="PANTHER" id="PTHR12838">
    <property type="entry name" value="U3 SMALL NUCLEOLAR RNA-ASSOCIATED PROTEIN 11"/>
    <property type="match status" value="1"/>
</dbReference>
<dbReference type="Proteomes" id="UP000751190">
    <property type="component" value="Unassembled WGS sequence"/>
</dbReference>
<evidence type="ECO:0000256" key="5">
    <source>
        <dbReference type="SAM" id="MobiDB-lite"/>
    </source>
</evidence>
<feature type="compositionally biased region" description="Basic and acidic residues" evidence="5">
    <location>
        <begin position="12"/>
        <end position="26"/>
    </location>
</feature>
<protein>
    <recommendedName>
        <fullName evidence="8">U3 small nucleolar RNA-associated protein 11</fullName>
    </recommendedName>
</protein>
<reference evidence="6" key="1">
    <citation type="submission" date="2021-05" db="EMBL/GenBank/DDBJ databases">
        <title>The genome of the haptophyte Pavlova lutheri (Diacronema luteri, Pavlovales) - a model for lipid biosynthesis in eukaryotic algae.</title>
        <authorList>
            <person name="Hulatt C.J."/>
            <person name="Posewitz M.C."/>
        </authorList>
    </citation>
    <scope>NUCLEOTIDE SEQUENCE</scope>
    <source>
        <strain evidence="6">NIVA-4/92</strain>
    </source>
</reference>
<dbReference type="GO" id="GO:0032040">
    <property type="term" value="C:small-subunit processome"/>
    <property type="evidence" value="ECO:0007669"/>
    <property type="project" value="InterPro"/>
</dbReference>
<proteinExistence type="inferred from homology"/>
<evidence type="ECO:0000256" key="1">
    <source>
        <dbReference type="ARBA" id="ARBA00004604"/>
    </source>
</evidence>
<sequence length="302" mass="32731">MSSLRNAVQRRPYKERAQPKAREQLGLLEKHKDYTLRARDYNAKQRRVKALRDKAANRNPEEFYFGMVRARTKEGVHQLAPEGSKPIAPRAMRALKAQDAAYLAVRGAAESKKIARLRAALHRFDDAGEPDGGGGSGELDGTGAGASGTHTIFVDGPAAAAAFDAAEHFGTAPELAARRFNRLRTEDLAAKAVSVPREVRALADAGDVRAVDRWVSGVRKRQRASYAELEQRVGREARIRADAERIELQRQLMGKGAKKKLRGAGAAAAAAAASGAGAGEARVGAPSGVPRRVFKWKPERKR</sequence>
<dbReference type="GO" id="GO:0006364">
    <property type="term" value="P:rRNA processing"/>
    <property type="evidence" value="ECO:0007669"/>
    <property type="project" value="UniProtKB-KW"/>
</dbReference>
<comment type="similarity">
    <text evidence="2">Belongs to the UTP11 family.</text>
</comment>
<dbReference type="AlphaFoldDB" id="A0A8J6C514"/>
<dbReference type="PIRSF" id="PIRSF015952">
    <property type="entry name" value="U3snoRNP11"/>
    <property type="match status" value="1"/>
</dbReference>
<dbReference type="Pfam" id="PF03998">
    <property type="entry name" value="Utp11"/>
    <property type="match status" value="1"/>
</dbReference>
<dbReference type="InterPro" id="IPR007144">
    <property type="entry name" value="SSU_processome_Utp11"/>
</dbReference>
<feature type="region of interest" description="Disordered" evidence="5">
    <location>
        <begin position="1"/>
        <end position="26"/>
    </location>
</feature>
<evidence type="ECO:0000313" key="6">
    <source>
        <dbReference type="EMBL" id="KAG8458796.1"/>
    </source>
</evidence>
<evidence type="ECO:0008006" key="8">
    <source>
        <dbReference type="Google" id="ProtNLM"/>
    </source>
</evidence>
<keyword evidence="4" id="KW-0539">Nucleus</keyword>
<feature type="compositionally biased region" description="Gly residues" evidence="5">
    <location>
        <begin position="130"/>
        <end position="144"/>
    </location>
</feature>
<keyword evidence="7" id="KW-1185">Reference proteome</keyword>
<evidence type="ECO:0000256" key="2">
    <source>
        <dbReference type="ARBA" id="ARBA00008105"/>
    </source>
</evidence>
<comment type="subcellular location">
    <subcellularLocation>
        <location evidence="1">Nucleus</location>
        <location evidence="1">Nucleolus</location>
    </subcellularLocation>
</comment>
<gene>
    <name evidence="6" type="ORF">KFE25_005223</name>
</gene>
<organism evidence="6 7">
    <name type="scientific">Diacronema lutheri</name>
    <name type="common">Unicellular marine alga</name>
    <name type="synonym">Monochrysis lutheri</name>
    <dbReference type="NCBI Taxonomy" id="2081491"/>
    <lineage>
        <taxon>Eukaryota</taxon>
        <taxon>Haptista</taxon>
        <taxon>Haptophyta</taxon>
        <taxon>Pavlovophyceae</taxon>
        <taxon>Pavlovales</taxon>
        <taxon>Pavlovaceae</taxon>
        <taxon>Diacronema</taxon>
    </lineage>
</organism>
<keyword evidence="3" id="KW-0698">rRNA processing</keyword>
<dbReference type="OrthoDB" id="29058at2759"/>